<evidence type="ECO:0000313" key="1">
    <source>
        <dbReference type="EMBL" id="RJR27298.1"/>
    </source>
</evidence>
<dbReference type="AlphaFoldDB" id="A0A3A4ZE00"/>
<proteinExistence type="predicted"/>
<dbReference type="InterPro" id="IPR024078">
    <property type="entry name" value="LmbE-like_dom_sf"/>
</dbReference>
<gene>
    <name evidence="1" type="ORF">C4561_02610</name>
</gene>
<dbReference type="EMBL" id="QZJF01000013">
    <property type="protein sequence ID" value="RJR27298.1"/>
    <property type="molecule type" value="Genomic_DNA"/>
</dbReference>
<dbReference type="SUPFAM" id="SSF102588">
    <property type="entry name" value="LmbE-like"/>
    <property type="match status" value="1"/>
</dbReference>
<reference evidence="1 2" key="1">
    <citation type="journal article" date="2017" name="ISME J.">
        <title>Energy and carbon metabolisms in a deep terrestrial subsurface fluid microbial community.</title>
        <authorList>
            <person name="Momper L."/>
            <person name="Jungbluth S.P."/>
            <person name="Lee M.D."/>
            <person name="Amend J.P."/>
        </authorList>
    </citation>
    <scope>NUCLEOTIDE SEQUENCE [LARGE SCALE GENOMIC DNA]</scope>
    <source>
        <strain evidence="1">SURF_46</strain>
    </source>
</reference>
<protein>
    <recommendedName>
        <fullName evidence="3">PIG-L family deacetylase</fullName>
    </recommendedName>
</protein>
<dbReference type="Proteomes" id="UP000265540">
    <property type="component" value="Unassembled WGS sequence"/>
</dbReference>
<dbReference type="Pfam" id="PF02585">
    <property type="entry name" value="PIG-L"/>
    <property type="match status" value="1"/>
</dbReference>
<sequence>MKELKEEKLKVLVFTAHPDDHFPCSGTMIKLRKAGMELYECLFTDGETSGMFKDGKFQENVNKEELKEVRSEEFKKATTVLGTKEVFLLHQPNNGIQRNYDLVLKVIELIRKVRPYIVLMHGSNDYHPDHRALHEIVVEALRAASIPKALELGERYRVPIALCFDGLYMTNSQLIMDVSDVENDKKEIVECYKSQIPQNTIGYKVDDAICTYRAYQRGFINYLEKSGAMAEAFSIPEKYPIAGDEILRFLLAQSQ</sequence>
<name>A0A3A4ZE00_UNCKA</name>
<accession>A0A3A4ZE00</accession>
<dbReference type="GO" id="GO:0016811">
    <property type="term" value="F:hydrolase activity, acting on carbon-nitrogen (but not peptide) bonds, in linear amides"/>
    <property type="evidence" value="ECO:0007669"/>
    <property type="project" value="TreeGrafter"/>
</dbReference>
<dbReference type="PANTHER" id="PTHR12993">
    <property type="entry name" value="N-ACETYLGLUCOSAMINYL-PHOSPHATIDYLINOSITOL DE-N-ACETYLASE-RELATED"/>
    <property type="match status" value="1"/>
</dbReference>
<dbReference type="Gene3D" id="3.40.50.10320">
    <property type="entry name" value="LmbE-like"/>
    <property type="match status" value="1"/>
</dbReference>
<comment type="caution">
    <text evidence="1">The sequence shown here is derived from an EMBL/GenBank/DDBJ whole genome shotgun (WGS) entry which is preliminary data.</text>
</comment>
<evidence type="ECO:0008006" key="3">
    <source>
        <dbReference type="Google" id="ProtNLM"/>
    </source>
</evidence>
<organism evidence="1 2">
    <name type="scientific">candidate division WWE3 bacterium</name>
    <dbReference type="NCBI Taxonomy" id="2053526"/>
    <lineage>
        <taxon>Bacteria</taxon>
        <taxon>Katanobacteria</taxon>
    </lineage>
</organism>
<evidence type="ECO:0000313" key="2">
    <source>
        <dbReference type="Proteomes" id="UP000265540"/>
    </source>
</evidence>
<dbReference type="InterPro" id="IPR003737">
    <property type="entry name" value="GlcNAc_PI_deacetylase-related"/>
</dbReference>
<dbReference type="PANTHER" id="PTHR12993:SF11">
    <property type="entry name" value="N-ACETYLGLUCOSAMINYL-PHOSPHATIDYLINOSITOL DE-N-ACETYLASE"/>
    <property type="match status" value="1"/>
</dbReference>